<proteinExistence type="predicted"/>
<evidence type="ECO:0000313" key="2">
    <source>
        <dbReference type="Proteomes" id="UP000476411"/>
    </source>
</evidence>
<keyword evidence="2" id="KW-1185">Reference proteome</keyword>
<dbReference type="Proteomes" id="UP000476411">
    <property type="component" value="Chromosome"/>
</dbReference>
<gene>
    <name evidence="1" type="ORF">GWR21_11345</name>
</gene>
<dbReference type="KEGG" id="chih:GWR21_11345"/>
<sequence>MIHEAQLKIIAYRDLKSMLPAGNKLATLYEGSKDKSVFDGQLFPVYDGDIETDTLNISDDIYWGVFYKYVNEMADLRLSQPVILGNVHTKVLSFYQGLIAGDVQTRNMWTRYPDHKDSLAQITGDLDVEEVFFIEGKGLKKTTCLSVMGQADIHTMVNLSDAEIKSNTVSIRKAFSFPFIYATEDRGKHAQKKTDWSAHSIEELTAYFNKEMLDMEYENSYVDMFFQVGTKLSKEYHPYIKG</sequence>
<accession>A0A6B9ZCM5</accession>
<reference evidence="1 2" key="1">
    <citation type="submission" date="2020-01" db="EMBL/GenBank/DDBJ databases">
        <title>Complete genome sequence of Chitinophaga sp. H33E-04 isolated from quinoa roots.</title>
        <authorList>
            <person name="Weon H.-Y."/>
            <person name="Lee S.A."/>
        </authorList>
    </citation>
    <scope>NUCLEOTIDE SEQUENCE [LARGE SCALE GENOMIC DNA]</scope>
    <source>
        <strain evidence="1 2">H33E-04</strain>
    </source>
</reference>
<dbReference type="EMBL" id="CP048113">
    <property type="protein sequence ID" value="QHS60172.1"/>
    <property type="molecule type" value="Genomic_DNA"/>
</dbReference>
<evidence type="ECO:0000313" key="1">
    <source>
        <dbReference type="EMBL" id="QHS60172.1"/>
    </source>
</evidence>
<protein>
    <submittedName>
        <fullName evidence="1">Uncharacterized protein</fullName>
    </submittedName>
</protein>
<dbReference type="AlphaFoldDB" id="A0A6B9ZCM5"/>
<organism evidence="1 2">
    <name type="scientific">Chitinophaga agri</name>
    <dbReference type="NCBI Taxonomy" id="2703787"/>
    <lineage>
        <taxon>Bacteria</taxon>
        <taxon>Pseudomonadati</taxon>
        <taxon>Bacteroidota</taxon>
        <taxon>Chitinophagia</taxon>
        <taxon>Chitinophagales</taxon>
        <taxon>Chitinophagaceae</taxon>
        <taxon>Chitinophaga</taxon>
    </lineage>
</organism>
<name>A0A6B9ZCM5_9BACT</name>
<dbReference type="RefSeq" id="WP_162331864.1">
    <property type="nucleotide sequence ID" value="NZ_CP048113.1"/>
</dbReference>